<organism evidence="1 2">
    <name type="scientific">Deminuibacter soli</name>
    <dbReference type="NCBI Taxonomy" id="2291815"/>
    <lineage>
        <taxon>Bacteria</taxon>
        <taxon>Pseudomonadati</taxon>
        <taxon>Bacteroidota</taxon>
        <taxon>Chitinophagia</taxon>
        <taxon>Chitinophagales</taxon>
        <taxon>Chitinophagaceae</taxon>
        <taxon>Deminuibacter</taxon>
    </lineage>
</organism>
<keyword evidence="2" id="KW-1185">Reference proteome</keyword>
<reference evidence="1 2" key="1">
    <citation type="submission" date="2018-08" db="EMBL/GenBank/DDBJ databases">
        <title>Chitinophagaceae sp. K23C18032701, a novel bacterium isolated from forest soil.</title>
        <authorList>
            <person name="Wang C."/>
        </authorList>
    </citation>
    <scope>NUCLEOTIDE SEQUENCE [LARGE SCALE GENOMIC DNA]</scope>
    <source>
        <strain evidence="1 2">K23C18032701</strain>
    </source>
</reference>
<gene>
    <name evidence="1" type="ORF">DXN05_03480</name>
</gene>
<sequence length="142" mass="15676">MAILNYTTKIDSHKTVSEIQQLLAKNGASKIILDHNANGDPVALTFCLSWNGSVAAYILPCNYDGVKRAMLKSKNIPRSQCTDAQALRVAWRIVKDWVEAQLAIIQAEIASMPEVFLPYAVTKSGNTLYKHIEENGSNLLTN</sequence>
<dbReference type="AlphaFoldDB" id="A0A3E1NQ41"/>
<protein>
    <submittedName>
        <fullName evidence="1">Uncharacterized protein</fullName>
    </submittedName>
</protein>
<dbReference type="Proteomes" id="UP000261284">
    <property type="component" value="Unassembled WGS sequence"/>
</dbReference>
<dbReference type="RefSeq" id="WP_116845802.1">
    <property type="nucleotide sequence ID" value="NZ_QTJU01000001.1"/>
</dbReference>
<evidence type="ECO:0000313" key="1">
    <source>
        <dbReference type="EMBL" id="RFM30046.1"/>
    </source>
</evidence>
<proteinExistence type="predicted"/>
<comment type="caution">
    <text evidence="1">The sequence shown here is derived from an EMBL/GenBank/DDBJ whole genome shotgun (WGS) entry which is preliminary data.</text>
</comment>
<dbReference type="EMBL" id="QTJU01000001">
    <property type="protein sequence ID" value="RFM30046.1"/>
    <property type="molecule type" value="Genomic_DNA"/>
</dbReference>
<evidence type="ECO:0000313" key="2">
    <source>
        <dbReference type="Proteomes" id="UP000261284"/>
    </source>
</evidence>
<dbReference type="OrthoDB" id="5066907at2"/>
<name>A0A3E1NQ41_9BACT</name>
<accession>A0A3E1NQ41</accession>